<gene>
    <name evidence="2" type="ORF">JG688_00016075</name>
</gene>
<proteinExistence type="predicted"/>
<name>A0A8J5LWF4_9STRA</name>
<dbReference type="InterPro" id="IPR051357">
    <property type="entry name" value="H3K9_HMTase_SUVAR3-9"/>
</dbReference>
<dbReference type="GO" id="GO:0042054">
    <property type="term" value="F:histone methyltransferase activity"/>
    <property type="evidence" value="ECO:0007669"/>
    <property type="project" value="TreeGrafter"/>
</dbReference>
<dbReference type="Proteomes" id="UP000709295">
    <property type="component" value="Unassembled WGS sequence"/>
</dbReference>
<dbReference type="AlphaFoldDB" id="A0A8J5LWF4"/>
<evidence type="ECO:0000313" key="3">
    <source>
        <dbReference type="Proteomes" id="UP000709295"/>
    </source>
</evidence>
<dbReference type="InterPro" id="IPR001214">
    <property type="entry name" value="SET_dom"/>
</dbReference>
<evidence type="ECO:0000313" key="2">
    <source>
        <dbReference type="EMBL" id="KAG6946378.1"/>
    </source>
</evidence>
<dbReference type="PANTHER" id="PTHR45660:SF13">
    <property type="entry name" value="HISTONE-LYSINE N-METHYLTRANSFERASE SETMAR"/>
    <property type="match status" value="1"/>
</dbReference>
<keyword evidence="3" id="KW-1185">Reference proteome</keyword>
<reference evidence="2" key="1">
    <citation type="submission" date="2021-01" db="EMBL/GenBank/DDBJ databases">
        <title>Phytophthora aleatoria, a newly-described species from Pinus radiata is distinct from Phytophthora cactorum isolates based on comparative genomics.</title>
        <authorList>
            <person name="Mcdougal R."/>
            <person name="Panda P."/>
            <person name="Williams N."/>
            <person name="Studholme D.J."/>
        </authorList>
    </citation>
    <scope>NUCLEOTIDE SEQUENCE</scope>
    <source>
        <strain evidence="2">NZFS 4037</strain>
    </source>
</reference>
<comment type="caution">
    <text evidence="2">The sequence shown here is derived from an EMBL/GenBank/DDBJ whole genome shotgun (WGS) entry which is preliminary data.</text>
</comment>
<accession>A0A8J5LWF4</accession>
<dbReference type="Pfam" id="PF00856">
    <property type="entry name" value="SET"/>
    <property type="match status" value="1"/>
</dbReference>
<feature type="domain" description="SET" evidence="1">
    <location>
        <begin position="82"/>
        <end position="196"/>
    </location>
</feature>
<dbReference type="GO" id="GO:0003690">
    <property type="term" value="F:double-stranded DNA binding"/>
    <property type="evidence" value="ECO:0007669"/>
    <property type="project" value="TreeGrafter"/>
</dbReference>
<dbReference type="PANTHER" id="PTHR45660">
    <property type="entry name" value="HISTONE-LYSINE N-METHYLTRANSFERASE SETMAR"/>
    <property type="match status" value="1"/>
</dbReference>
<dbReference type="SMART" id="SM00317">
    <property type="entry name" value="SET"/>
    <property type="match status" value="1"/>
</dbReference>
<sequence length="212" mass="23803">MPQQWPIGVVRIERSVFSPSKPYPVIVTLTYGDEFCECEGCCVSNTGSLKTSPCLNVNTATVCSQNNCLFGPACGNRFEPRLPLDLVESRAGLSVVSSNQIPEGAFIVEYIGEILYEDDVIEQTDRRYQAKFKTDAKWNGGTKVFVDTLRCESRFINHSCRPNCALYEFMWANTTRLGIFAVNEIPPLRELTFAYAHKSRAFFLCQCSAHTV</sequence>
<organism evidence="2 3">
    <name type="scientific">Phytophthora aleatoria</name>
    <dbReference type="NCBI Taxonomy" id="2496075"/>
    <lineage>
        <taxon>Eukaryota</taxon>
        <taxon>Sar</taxon>
        <taxon>Stramenopiles</taxon>
        <taxon>Oomycota</taxon>
        <taxon>Peronosporomycetes</taxon>
        <taxon>Peronosporales</taxon>
        <taxon>Peronosporaceae</taxon>
        <taxon>Phytophthora</taxon>
    </lineage>
</organism>
<evidence type="ECO:0000259" key="1">
    <source>
        <dbReference type="PROSITE" id="PS50280"/>
    </source>
</evidence>
<dbReference type="PROSITE" id="PS50280">
    <property type="entry name" value="SET"/>
    <property type="match status" value="1"/>
</dbReference>
<dbReference type="EMBL" id="JAENGY010001892">
    <property type="protein sequence ID" value="KAG6946378.1"/>
    <property type="molecule type" value="Genomic_DNA"/>
</dbReference>
<protein>
    <recommendedName>
        <fullName evidence="1">SET domain-containing protein</fullName>
    </recommendedName>
</protein>